<accession>A0ACD2ZXM4</accession>
<reference evidence="1 2" key="1">
    <citation type="journal article" date="2019" name="Nat. Ecol. Evol.">
        <title>Megaphylogeny resolves global patterns of mushroom evolution.</title>
        <authorList>
            <person name="Varga T."/>
            <person name="Krizsan K."/>
            <person name="Foldi C."/>
            <person name="Dima B."/>
            <person name="Sanchez-Garcia M."/>
            <person name="Sanchez-Ramirez S."/>
            <person name="Szollosi G.J."/>
            <person name="Szarkandi J.G."/>
            <person name="Papp V."/>
            <person name="Albert L."/>
            <person name="Andreopoulos W."/>
            <person name="Angelini C."/>
            <person name="Antonin V."/>
            <person name="Barry K.W."/>
            <person name="Bougher N.L."/>
            <person name="Buchanan P."/>
            <person name="Buyck B."/>
            <person name="Bense V."/>
            <person name="Catcheside P."/>
            <person name="Chovatia M."/>
            <person name="Cooper J."/>
            <person name="Damon W."/>
            <person name="Desjardin D."/>
            <person name="Finy P."/>
            <person name="Geml J."/>
            <person name="Haridas S."/>
            <person name="Hughes K."/>
            <person name="Justo A."/>
            <person name="Karasinski D."/>
            <person name="Kautmanova I."/>
            <person name="Kiss B."/>
            <person name="Kocsube S."/>
            <person name="Kotiranta H."/>
            <person name="LaButti K.M."/>
            <person name="Lechner B.E."/>
            <person name="Liimatainen K."/>
            <person name="Lipzen A."/>
            <person name="Lukacs Z."/>
            <person name="Mihaltcheva S."/>
            <person name="Morgado L.N."/>
            <person name="Niskanen T."/>
            <person name="Noordeloos M.E."/>
            <person name="Ohm R.A."/>
            <person name="Ortiz-Santana B."/>
            <person name="Ovrebo C."/>
            <person name="Racz N."/>
            <person name="Riley R."/>
            <person name="Savchenko A."/>
            <person name="Shiryaev A."/>
            <person name="Soop K."/>
            <person name="Spirin V."/>
            <person name="Szebenyi C."/>
            <person name="Tomsovsky M."/>
            <person name="Tulloss R.E."/>
            <person name="Uehling J."/>
            <person name="Grigoriev I.V."/>
            <person name="Vagvolgyi C."/>
            <person name="Papp T."/>
            <person name="Martin F.M."/>
            <person name="Miettinen O."/>
            <person name="Hibbett D.S."/>
            <person name="Nagy L.G."/>
        </authorList>
    </citation>
    <scope>NUCLEOTIDE SEQUENCE [LARGE SCALE GENOMIC DNA]</scope>
    <source>
        <strain evidence="1 2">NL-1719</strain>
    </source>
</reference>
<dbReference type="EMBL" id="ML209686">
    <property type="protein sequence ID" value="TFK58063.1"/>
    <property type="molecule type" value="Genomic_DNA"/>
</dbReference>
<sequence length="180" mass="19598">MVEFHASTSAYVSFCNNVFWRSQTTELSDIGYRHIWQAFIAESVRTIATKSQVDFEVDHNLSIDQVTEQAFELLGENGKIQAAEGHACSECTHPYKDTADRITANQPNSTNLVGMNDDVEAPEPPSPEHTDAPLPSTSAVPASNDNSLAAPVKMVVVDGICVGPKHCAKQDCIAELSNHR</sequence>
<evidence type="ECO:0000313" key="1">
    <source>
        <dbReference type="EMBL" id="TFK58063.1"/>
    </source>
</evidence>
<evidence type="ECO:0000313" key="2">
    <source>
        <dbReference type="Proteomes" id="UP000308600"/>
    </source>
</evidence>
<keyword evidence="2" id="KW-1185">Reference proteome</keyword>
<dbReference type="Proteomes" id="UP000308600">
    <property type="component" value="Unassembled WGS sequence"/>
</dbReference>
<proteinExistence type="predicted"/>
<protein>
    <submittedName>
        <fullName evidence="1">Uncharacterized protein</fullName>
    </submittedName>
</protein>
<organism evidence="1 2">
    <name type="scientific">Pluteus cervinus</name>
    <dbReference type="NCBI Taxonomy" id="181527"/>
    <lineage>
        <taxon>Eukaryota</taxon>
        <taxon>Fungi</taxon>
        <taxon>Dikarya</taxon>
        <taxon>Basidiomycota</taxon>
        <taxon>Agaricomycotina</taxon>
        <taxon>Agaricomycetes</taxon>
        <taxon>Agaricomycetidae</taxon>
        <taxon>Agaricales</taxon>
        <taxon>Pluteineae</taxon>
        <taxon>Pluteaceae</taxon>
        <taxon>Pluteus</taxon>
    </lineage>
</organism>
<feature type="non-terminal residue" evidence="1">
    <location>
        <position position="180"/>
    </location>
</feature>
<name>A0ACD2ZXM4_9AGAR</name>
<gene>
    <name evidence="1" type="ORF">BDN72DRAFT_738364</name>
</gene>